<comment type="caution">
    <text evidence="13">The sequence shown here is derived from an EMBL/GenBank/DDBJ whole genome shotgun (WGS) entry which is preliminary data.</text>
</comment>
<dbReference type="EMBL" id="LAQT01000027">
    <property type="protein sequence ID" value="KPC50702.1"/>
    <property type="molecule type" value="Genomic_DNA"/>
</dbReference>
<keyword evidence="4 10" id="KW-0812">Transmembrane</keyword>
<evidence type="ECO:0000256" key="10">
    <source>
        <dbReference type="SAM" id="Phobius"/>
    </source>
</evidence>
<feature type="transmembrane region" description="Helical" evidence="10">
    <location>
        <begin position="16"/>
        <end position="36"/>
    </location>
</feature>
<dbReference type="InterPro" id="IPR004089">
    <property type="entry name" value="MCPsignal_dom"/>
</dbReference>
<evidence type="ECO:0000256" key="1">
    <source>
        <dbReference type="ARBA" id="ARBA00004651"/>
    </source>
</evidence>
<dbReference type="SUPFAM" id="SSF58104">
    <property type="entry name" value="Methyl-accepting chemotaxis protein (MCP) signaling domain"/>
    <property type="match status" value="1"/>
</dbReference>
<keyword evidence="3" id="KW-0145">Chemotaxis</keyword>
<organism evidence="13 14">
    <name type="scientific">Amantichitinum ursilacus</name>
    <dbReference type="NCBI Taxonomy" id="857265"/>
    <lineage>
        <taxon>Bacteria</taxon>
        <taxon>Pseudomonadati</taxon>
        <taxon>Pseudomonadota</taxon>
        <taxon>Betaproteobacteria</taxon>
        <taxon>Neisseriales</taxon>
        <taxon>Chitinibacteraceae</taxon>
        <taxon>Amantichitinum</taxon>
    </lineage>
</organism>
<dbReference type="Gene3D" id="3.30.450.20">
    <property type="entry name" value="PAS domain"/>
    <property type="match status" value="2"/>
</dbReference>
<dbReference type="OrthoDB" id="8576332at2"/>
<feature type="domain" description="Methyl-accepting transducer" evidence="11">
    <location>
        <begin position="423"/>
        <end position="659"/>
    </location>
</feature>
<keyword evidence="14" id="KW-1185">Reference proteome</keyword>
<comment type="similarity">
    <text evidence="8">Belongs to the methyl-accepting chemotaxis (MCP) protein family.</text>
</comment>
<name>A0A0N1JS09_9NEIS</name>
<dbReference type="Proteomes" id="UP000037939">
    <property type="component" value="Unassembled WGS sequence"/>
</dbReference>
<dbReference type="FunFam" id="1.10.287.950:FF:000001">
    <property type="entry name" value="Methyl-accepting chemotaxis sensory transducer"/>
    <property type="match status" value="1"/>
</dbReference>
<dbReference type="Pfam" id="PF00672">
    <property type="entry name" value="HAMP"/>
    <property type="match status" value="1"/>
</dbReference>
<dbReference type="PANTHER" id="PTHR32089:SF112">
    <property type="entry name" value="LYSOZYME-LIKE PROTEIN-RELATED"/>
    <property type="match status" value="1"/>
</dbReference>
<evidence type="ECO:0000256" key="3">
    <source>
        <dbReference type="ARBA" id="ARBA00022500"/>
    </source>
</evidence>
<gene>
    <name evidence="13" type="primary">pctC_3</name>
    <name evidence="13" type="ORF">WG78_16650</name>
</gene>
<dbReference type="Pfam" id="PF02743">
    <property type="entry name" value="dCache_1"/>
    <property type="match status" value="1"/>
</dbReference>
<evidence type="ECO:0000256" key="4">
    <source>
        <dbReference type="ARBA" id="ARBA00022692"/>
    </source>
</evidence>
<dbReference type="GO" id="GO:0006935">
    <property type="term" value="P:chemotaxis"/>
    <property type="evidence" value="ECO:0007669"/>
    <property type="project" value="UniProtKB-KW"/>
</dbReference>
<evidence type="ECO:0000256" key="8">
    <source>
        <dbReference type="ARBA" id="ARBA00029447"/>
    </source>
</evidence>
<evidence type="ECO:0000259" key="12">
    <source>
        <dbReference type="PROSITE" id="PS50885"/>
    </source>
</evidence>
<evidence type="ECO:0000256" key="7">
    <source>
        <dbReference type="ARBA" id="ARBA00023224"/>
    </source>
</evidence>
<dbReference type="PROSITE" id="PS50111">
    <property type="entry name" value="CHEMOTAXIS_TRANSDUC_2"/>
    <property type="match status" value="1"/>
</dbReference>
<keyword evidence="6 10" id="KW-0472">Membrane</keyword>
<dbReference type="SMART" id="SM00304">
    <property type="entry name" value="HAMP"/>
    <property type="match status" value="1"/>
</dbReference>
<protein>
    <submittedName>
        <fullName evidence="13">Methyl-accepting chemotaxis protein PctC</fullName>
    </submittedName>
</protein>
<evidence type="ECO:0000256" key="2">
    <source>
        <dbReference type="ARBA" id="ARBA00022475"/>
    </source>
</evidence>
<dbReference type="InterPro" id="IPR033479">
    <property type="entry name" value="dCache_1"/>
</dbReference>
<accession>A0A0N1JS09</accession>
<evidence type="ECO:0000313" key="14">
    <source>
        <dbReference type="Proteomes" id="UP000037939"/>
    </source>
</evidence>
<dbReference type="RefSeq" id="WP_053938937.1">
    <property type="nucleotide sequence ID" value="NZ_LAQT01000027.1"/>
</dbReference>
<dbReference type="CDD" id="cd11386">
    <property type="entry name" value="MCP_signal"/>
    <property type="match status" value="1"/>
</dbReference>
<dbReference type="PATRIC" id="fig|857265.3.peg.3412"/>
<evidence type="ECO:0000259" key="11">
    <source>
        <dbReference type="PROSITE" id="PS50111"/>
    </source>
</evidence>
<evidence type="ECO:0000313" key="13">
    <source>
        <dbReference type="EMBL" id="KPC50702.1"/>
    </source>
</evidence>
<proteinExistence type="inferred from homology"/>
<keyword evidence="7 9" id="KW-0807">Transducer</keyword>
<keyword evidence="5 10" id="KW-1133">Transmembrane helix</keyword>
<dbReference type="AlphaFoldDB" id="A0A0N1JS09"/>
<dbReference type="SMART" id="SM00283">
    <property type="entry name" value="MA"/>
    <property type="match status" value="1"/>
</dbReference>
<dbReference type="InterPro" id="IPR003660">
    <property type="entry name" value="HAMP_dom"/>
</dbReference>
<dbReference type="GO" id="GO:0005886">
    <property type="term" value="C:plasma membrane"/>
    <property type="evidence" value="ECO:0007669"/>
    <property type="project" value="UniProtKB-SubCell"/>
</dbReference>
<dbReference type="PROSITE" id="PS50885">
    <property type="entry name" value="HAMP"/>
    <property type="match status" value="1"/>
</dbReference>
<dbReference type="CDD" id="cd06225">
    <property type="entry name" value="HAMP"/>
    <property type="match status" value="1"/>
</dbReference>
<keyword evidence="2" id="KW-1003">Cell membrane</keyword>
<sequence length="695" mass="74825">MAEVEHTHWGKLRTRIVLVSAAAIFVGFGLMIGLIVKFSYDSARSAGFDLARQQAAGYANDAQSQLNRAFNIPTTLAHAVLGIKAVGKPDRNAVNHMILRVLQDEHAVVGLWMLWEPNAFDGDDNAFRLQWPQQDPTGRFTPIANHKPDGSVVLDTMSDEVTTKTFEQYREHPETYQPAYEKPGWGDFYYIPKQRQRDTVTEPAPFEVAGAQKVLESSLVYVMKDDAGKFLGVAAADLKLDDLQTRLSAIHPYDTGHITLVSEGGLYVVSSDAAKLGKPVDPATPLGQSASKIKAGQDFDYDDGEFTHFYHAISIGNTGQHWSLGVTVPNAAINAPAVKVRNVAIGIGAVALVLILLVISAVVSVLTRPLDRLARTMEELASGTGDLTARIAISNRDEIGRTAAAFNRFISSLRTMFIDVRQQSTAVAQSAGELARSADTVRRSSQTQSEAASATAAGVEQVTVSIQHIADTALQAQDMAQTTGGLTTASADAVQRVTSGITEVTQTMNALVERMNRLGERSQEVSTIVQVITDIAMQTNLLALNAAIEAARAGEMGRGFAVVADEVRKLAARTGEATLEITRIVTAIRSDTSDAVSEVQGTRGQVLQSMAVTDEANTNMRQVSNHTGELVGRMVDIASATRQQSAASTEIAQNVERISNMALDNGDVVEEMGRAVQQLQALSANLERLVGNFRL</sequence>
<feature type="transmembrane region" description="Helical" evidence="10">
    <location>
        <begin position="343"/>
        <end position="367"/>
    </location>
</feature>
<dbReference type="GO" id="GO:0007165">
    <property type="term" value="P:signal transduction"/>
    <property type="evidence" value="ECO:0007669"/>
    <property type="project" value="UniProtKB-KW"/>
</dbReference>
<evidence type="ECO:0000256" key="9">
    <source>
        <dbReference type="PROSITE-ProRule" id="PRU00284"/>
    </source>
</evidence>
<dbReference type="STRING" id="857265.WG78_16650"/>
<dbReference type="PANTHER" id="PTHR32089">
    <property type="entry name" value="METHYL-ACCEPTING CHEMOTAXIS PROTEIN MCPB"/>
    <property type="match status" value="1"/>
</dbReference>
<dbReference type="Gene3D" id="1.10.287.950">
    <property type="entry name" value="Methyl-accepting chemotaxis protein"/>
    <property type="match status" value="1"/>
</dbReference>
<evidence type="ECO:0000256" key="5">
    <source>
        <dbReference type="ARBA" id="ARBA00022989"/>
    </source>
</evidence>
<evidence type="ECO:0000256" key="6">
    <source>
        <dbReference type="ARBA" id="ARBA00023136"/>
    </source>
</evidence>
<dbReference type="CDD" id="cd12913">
    <property type="entry name" value="PDC1_MCP_like"/>
    <property type="match status" value="1"/>
</dbReference>
<reference evidence="13 14" key="1">
    <citation type="submission" date="2015-07" db="EMBL/GenBank/DDBJ databases">
        <title>Draft genome sequence of the Amantichitinum ursilacus IGB-41, a new chitin-degrading bacterium.</title>
        <authorList>
            <person name="Kirstahler P."/>
            <person name="Guenther M."/>
            <person name="Grumaz C."/>
            <person name="Rupp S."/>
            <person name="Zibek S."/>
            <person name="Sohn K."/>
        </authorList>
    </citation>
    <scope>NUCLEOTIDE SEQUENCE [LARGE SCALE GENOMIC DNA]</scope>
    <source>
        <strain evidence="13 14">IGB-41</strain>
    </source>
</reference>
<comment type="subcellular location">
    <subcellularLocation>
        <location evidence="1">Cell membrane</location>
        <topology evidence="1">Multi-pass membrane protein</topology>
    </subcellularLocation>
</comment>
<feature type="domain" description="HAMP" evidence="12">
    <location>
        <begin position="364"/>
        <end position="418"/>
    </location>
</feature>
<dbReference type="Pfam" id="PF00015">
    <property type="entry name" value="MCPsignal"/>
    <property type="match status" value="1"/>
</dbReference>